<proteinExistence type="predicted"/>
<gene>
    <name evidence="2" type="ORF">ACHAXA_003589</name>
</gene>
<evidence type="ECO:0000256" key="1">
    <source>
        <dbReference type="SAM" id="MobiDB-lite"/>
    </source>
</evidence>
<dbReference type="AlphaFoldDB" id="A0ABD3RA45"/>
<protein>
    <submittedName>
        <fullName evidence="2">Uncharacterized protein</fullName>
    </submittedName>
</protein>
<sequence length="155" mass="17555">MKEGPLELMSLAGGWSQLRAAVSNGADAVYLELTSYSASARAMNFDPNPELIFCRHRRQPGKYGEFDDEYDDDEYKYHDDDDDKTSPPSLAKAVHYCHENRVRVYVAFNTLVFDDKLSEVEGLIENVWDCSVDAIIVQDVSVSRIVREVVNRKSG</sequence>
<evidence type="ECO:0000313" key="2">
    <source>
        <dbReference type="EMBL" id="KAL3808206.1"/>
    </source>
</evidence>
<evidence type="ECO:0000313" key="3">
    <source>
        <dbReference type="Proteomes" id="UP001530377"/>
    </source>
</evidence>
<dbReference type="InterPro" id="IPR051454">
    <property type="entry name" value="RNA/ubiquinone_mod_enzymes"/>
</dbReference>
<comment type="caution">
    <text evidence="2">The sequence shown here is derived from an EMBL/GenBank/DDBJ whole genome shotgun (WGS) entry which is preliminary data.</text>
</comment>
<name>A0ABD3RA45_9STRA</name>
<dbReference type="EMBL" id="JALLPB020000531">
    <property type="protein sequence ID" value="KAL3808206.1"/>
    <property type="molecule type" value="Genomic_DNA"/>
</dbReference>
<dbReference type="Proteomes" id="UP001530377">
    <property type="component" value="Unassembled WGS sequence"/>
</dbReference>
<accession>A0ABD3RA45</accession>
<keyword evidence="3" id="KW-1185">Reference proteome</keyword>
<reference evidence="2 3" key="1">
    <citation type="submission" date="2024-10" db="EMBL/GenBank/DDBJ databases">
        <title>Updated reference genomes for cyclostephanoid diatoms.</title>
        <authorList>
            <person name="Roberts W.R."/>
            <person name="Alverson A.J."/>
        </authorList>
    </citation>
    <scope>NUCLEOTIDE SEQUENCE [LARGE SCALE GENOMIC DNA]</scope>
    <source>
        <strain evidence="2 3">AJA228-03</strain>
    </source>
</reference>
<dbReference type="PANTHER" id="PTHR30217">
    <property type="entry name" value="PEPTIDASE U32 FAMILY"/>
    <property type="match status" value="1"/>
</dbReference>
<organism evidence="2 3">
    <name type="scientific">Cyclostephanos tholiformis</name>
    <dbReference type="NCBI Taxonomy" id="382380"/>
    <lineage>
        <taxon>Eukaryota</taxon>
        <taxon>Sar</taxon>
        <taxon>Stramenopiles</taxon>
        <taxon>Ochrophyta</taxon>
        <taxon>Bacillariophyta</taxon>
        <taxon>Coscinodiscophyceae</taxon>
        <taxon>Thalassiosirophycidae</taxon>
        <taxon>Stephanodiscales</taxon>
        <taxon>Stephanodiscaceae</taxon>
        <taxon>Cyclostephanos</taxon>
    </lineage>
</organism>
<feature type="region of interest" description="Disordered" evidence="1">
    <location>
        <begin position="61"/>
        <end position="87"/>
    </location>
</feature>
<dbReference type="PANTHER" id="PTHR30217:SF10">
    <property type="entry name" value="23S RRNA 5-HYDROXYCYTIDINE C2501 SYNTHASE"/>
    <property type="match status" value="1"/>
</dbReference>